<dbReference type="GO" id="GO:0016020">
    <property type="term" value="C:membrane"/>
    <property type="evidence" value="ECO:0007669"/>
    <property type="project" value="InterPro"/>
</dbReference>
<dbReference type="GO" id="GO:0006935">
    <property type="term" value="P:chemotaxis"/>
    <property type="evidence" value="ECO:0007669"/>
    <property type="project" value="InterPro"/>
</dbReference>
<dbReference type="SUPFAM" id="SSF58104">
    <property type="entry name" value="Methyl-accepting chemotaxis protein (MCP) signaling domain"/>
    <property type="match status" value="1"/>
</dbReference>
<evidence type="ECO:0000259" key="5">
    <source>
        <dbReference type="PROSITE" id="PS50111"/>
    </source>
</evidence>
<comment type="caution">
    <text evidence="7">The sequence shown here is derived from an EMBL/GenBank/DDBJ whole genome shotgun (WGS) entry which is preliminary data.</text>
</comment>
<dbReference type="InterPro" id="IPR004089">
    <property type="entry name" value="MCPsignal_dom"/>
</dbReference>
<dbReference type="InterPro" id="IPR003660">
    <property type="entry name" value="HAMP_dom"/>
</dbReference>
<dbReference type="CDD" id="cd06225">
    <property type="entry name" value="HAMP"/>
    <property type="match status" value="1"/>
</dbReference>
<proteinExistence type="inferred from homology"/>
<keyword evidence="8" id="KW-1185">Reference proteome</keyword>
<dbReference type="CDD" id="cd18773">
    <property type="entry name" value="PDC1_HK_sensor"/>
    <property type="match status" value="1"/>
</dbReference>
<dbReference type="SMART" id="SM00304">
    <property type="entry name" value="HAMP"/>
    <property type="match status" value="1"/>
</dbReference>
<dbReference type="PANTHER" id="PTHR32089">
    <property type="entry name" value="METHYL-ACCEPTING CHEMOTAXIS PROTEIN MCPB"/>
    <property type="match status" value="1"/>
</dbReference>
<dbReference type="GO" id="GO:0004888">
    <property type="term" value="F:transmembrane signaling receptor activity"/>
    <property type="evidence" value="ECO:0007669"/>
    <property type="project" value="InterPro"/>
</dbReference>
<feature type="transmembrane region" description="Helical" evidence="4">
    <location>
        <begin position="327"/>
        <end position="347"/>
    </location>
</feature>
<dbReference type="PROSITE" id="PS50111">
    <property type="entry name" value="CHEMOTAXIS_TRANSDUC_2"/>
    <property type="match status" value="1"/>
</dbReference>
<protein>
    <submittedName>
        <fullName evidence="7">HAMP domain-containing protein</fullName>
    </submittedName>
</protein>
<dbReference type="GO" id="GO:0007165">
    <property type="term" value="P:signal transduction"/>
    <property type="evidence" value="ECO:0007669"/>
    <property type="project" value="UniProtKB-KW"/>
</dbReference>
<dbReference type="SMART" id="SM00283">
    <property type="entry name" value="MA"/>
    <property type="match status" value="1"/>
</dbReference>
<dbReference type="InterPro" id="IPR004090">
    <property type="entry name" value="Chemotax_Me-accpt_rcpt"/>
</dbReference>
<feature type="domain" description="HAMP" evidence="6">
    <location>
        <begin position="347"/>
        <end position="399"/>
    </location>
</feature>
<gene>
    <name evidence="7" type="ORF">GND95_08255</name>
</gene>
<dbReference type="PROSITE" id="PS50885">
    <property type="entry name" value="HAMP"/>
    <property type="match status" value="1"/>
</dbReference>
<dbReference type="AlphaFoldDB" id="A0A7C8LHU8"/>
<reference evidence="7 8" key="1">
    <citation type="submission" date="2019-12" db="EMBL/GenBank/DDBJ databases">
        <title>Defluviitalea raffinosedens, isolated from a biogas fermenter, genome sequencing and characterization.</title>
        <authorList>
            <person name="Rettenmaier R."/>
            <person name="Schneider M."/>
            <person name="Neuhaus K."/>
            <person name="Liebl W."/>
            <person name="Zverlov V."/>
        </authorList>
    </citation>
    <scope>NUCLEOTIDE SEQUENCE [LARGE SCALE GENOMIC DNA]</scope>
    <source>
        <strain evidence="7 8">249c-K6</strain>
    </source>
</reference>
<dbReference type="PRINTS" id="PR00260">
    <property type="entry name" value="CHEMTRNSDUCR"/>
</dbReference>
<dbReference type="Gene3D" id="6.10.340.10">
    <property type="match status" value="1"/>
</dbReference>
<dbReference type="OrthoDB" id="9760371at2"/>
<evidence type="ECO:0000256" key="3">
    <source>
        <dbReference type="PROSITE-ProRule" id="PRU00284"/>
    </source>
</evidence>
<dbReference type="RefSeq" id="WP_158740385.1">
    <property type="nucleotide sequence ID" value="NZ_WSLF01000006.1"/>
</dbReference>
<keyword evidence="1 3" id="KW-0807">Transducer</keyword>
<evidence type="ECO:0000256" key="1">
    <source>
        <dbReference type="ARBA" id="ARBA00023224"/>
    </source>
</evidence>
<evidence type="ECO:0000259" key="6">
    <source>
        <dbReference type="PROSITE" id="PS50885"/>
    </source>
</evidence>
<dbReference type="Gene3D" id="1.10.287.950">
    <property type="entry name" value="Methyl-accepting chemotaxis protein"/>
    <property type="match status" value="1"/>
</dbReference>
<keyword evidence="4" id="KW-0812">Transmembrane</keyword>
<dbReference type="PANTHER" id="PTHR32089:SF114">
    <property type="entry name" value="METHYL-ACCEPTING CHEMOTAXIS PROTEIN MCPB"/>
    <property type="match status" value="1"/>
</dbReference>
<organism evidence="7 8">
    <name type="scientific">Defluviitalea raffinosedens</name>
    <dbReference type="NCBI Taxonomy" id="1450156"/>
    <lineage>
        <taxon>Bacteria</taxon>
        <taxon>Bacillati</taxon>
        <taxon>Bacillota</taxon>
        <taxon>Clostridia</taxon>
        <taxon>Lachnospirales</taxon>
        <taxon>Defluviitaleaceae</taxon>
        <taxon>Defluviitalea</taxon>
    </lineage>
</organism>
<accession>A0A7C8LHU8</accession>
<comment type="similarity">
    <text evidence="2">Belongs to the methyl-accepting chemotaxis (MCP) protein family.</text>
</comment>
<feature type="domain" description="Methyl-accepting transducer" evidence="5">
    <location>
        <begin position="418"/>
        <end position="675"/>
    </location>
</feature>
<dbReference type="Pfam" id="PF00672">
    <property type="entry name" value="HAMP"/>
    <property type="match status" value="1"/>
</dbReference>
<keyword evidence="4" id="KW-0472">Membrane</keyword>
<dbReference type="Pfam" id="PF00015">
    <property type="entry name" value="MCPsignal"/>
    <property type="match status" value="1"/>
</dbReference>
<dbReference type="EMBL" id="WSLF01000006">
    <property type="protein sequence ID" value="KAE9634103.1"/>
    <property type="molecule type" value="Genomic_DNA"/>
</dbReference>
<evidence type="ECO:0000313" key="7">
    <source>
        <dbReference type="EMBL" id="KAE9634103.1"/>
    </source>
</evidence>
<evidence type="ECO:0000313" key="8">
    <source>
        <dbReference type="Proteomes" id="UP000483018"/>
    </source>
</evidence>
<dbReference type="Proteomes" id="UP000483018">
    <property type="component" value="Unassembled WGS sequence"/>
</dbReference>
<evidence type="ECO:0000256" key="2">
    <source>
        <dbReference type="ARBA" id="ARBA00029447"/>
    </source>
</evidence>
<keyword evidence="4" id="KW-1133">Transmembrane helix</keyword>
<evidence type="ECO:0000256" key="4">
    <source>
        <dbReference type="SAM" id="Phobius"/>
    </source>
</evidence>
<sequence>MNKIKAFFKRYPFNFTKKNITSRSNAPEPKKMKNSLIRQMTLMLLSVVLIPVMVATYIASETATNALVSEAKAQLAESNIKTTQYFELILRQIENSRAQILVESEIKEFLKTLKEQSTEEAKKNIYRIWDNLKRVGNTNEYIDGIYIVSETGHLVGYPQIFGTVDIKKLEAVEWYQKVKKSNKPVWIDDHEEGIGKNSNSSAVKYITSYGSFIKDGRLEYAFLMDVNEVQLKKALETVHRSDNIYRTYVITPTGKVVSHDKEAVGEMQIFEEIKERAEEKAQDVFVGTDNEERFVISYTKAQDSWIIVNTVNEEDVISSVGSMEKDLLLLGFVFAVIAVGIGMLFTFKITNTMKMIMIKMKQAAKGDLTVKAHVNRNDELKILSETFNEMVKQIRELVCQSSKVAYEVNTSSSNISCRVRESTKIASDIENAIHEMAEGACNQSEQVEKIVHLVESLSQKTDLVVKCIEDVNRTSENVQMITNKGIDTTQVLIHKNEDVNEATKEVVKAMNYLGNDVQDIKQIVLILKEISKKIHLLSLNASIEAVRAGEAGKGFSVVANEVNKLADQSAQSTKEIENIIERILVQTQKSMDAVKRAEGINRNQHDAVKSTVNEFAEIKNISCQLNGQIGDILHEVKEMNDFKEKVEEAIHMISSVSQMTAASTEEITASVADQNGFLEKILTDIEILASKADELAASLKDFTVEDI</sequence>
<name>A0A7C8LHU8_9FIRM</name>
<feature type="transmembrane region" description="Helical" evidence="4">
    <location>
        <begin position="40"/>
        <end position="59"/>
    </location>
</feature>